<dbReference type="EC" id="3.4.24.-" evidence="11"/>
<evidence type="ECO:0000256" key="5">
    <source>
        <dbReference type="ARBA" id="ARBA00022692"/>
    </source>
</evidence>
<dbReference type="PANTHER" id="PTHR42837">
    <property type="entry name" value="REGULATOR OF SIGMA-E PROTEASE RSEP"/>
    <property type="match status" value="1"/>
</dbReference>
<keyword evidence="11" id="KW-0479">Metal-binding</keyword>
<gene>
    <name evidence="13" type="primary">rseP</name>
    <name evidence="13" type="ORF">C5N92_07955</name>
</gene>
<evidence type="ECO:0000256" key="6">
    <source>
        <dbReference type="ARBA" id="ARBA00022801"/>
    </source>
</evidence>
<dbReference type="InterPro" id="IPR001478">
    <property type="entry name" value="PDZ"/>
</dbReference>
<dbReference type="AlphaFoldDB" id="A0A328BWM6"/>
<keyword evidence="9 11" id="KW-0482">Metalloprotease</keyword>
<keyword evidence="10 11" id="KW-0472">Membrane</keyword>
<keyword evidence="14" id="KW-1185">Reference proteome</keyword>
<feature type="transmembrane region" description="Helical" evidence="11">
    <location>
        <begin position="92"/>
        <end position="113"/>
    </location>
</feature>
<name>A0A328BWM6_9PAST</name>
<dbReference type="Pfam" id="PF17820">
    <property type="entry name" value="PDZ_6"/>
    <property type="match status" value="1"/>
</dbReference>
<keyword evidence="4 13" id="KW-0645">Protease</keyword>
<evidence type="ECO:0000259" key="12">
    <source>
        <dbReference type="PROSITE" id="PS50106"/>
    </source>
</evidence>
<feature type="transmembrane region" description="Helical" evidence="11">
    <location>
        <begin position="365"/>
        <end position="388"/>
    </location>
</feature>
<dbReference type="PROSITE" id="PS50106">
    <property type="entry name" value="PDZ"/>
    <property type="match status" value="1"/>
</dbReference>
<accession>A0A328BWM6</accession>
<dbReference type="InterPro" id="IPR004387">
    <property type="entry name" value="Pept_M50_Zn"/>
</dbReference>
<dbReference type="Gene3D" id="2.30.42.10">
    <property type="match status" value="2"/>
</dbReference>
<keyword evidence="6 11" id="KW-0378">Hydrolase</keyword>
<feature type="transmembrane region" description="Helical" evidence="11">
    <location>
        <begin position="416"/>
        <end position="437"/>
    </location>
</feature>
<dbReference type="RefSeq" id="WP_111750316.1">
    <property type="nucleotide sequence ID" value="NZ_PTPX01000014.1"/>
</dbReference>
<keyword evidence="8 11" id="KW-1133">Transmembrane helix</keyword>
<comment type="similarity">
    <text evidence="3 11">Belongs to the peptidase M50B family.</text>
</comment>
<dbReference type="CDD" id="cd23082">
    <property type="entry name" value="cpPDZ1_EcRseP-like"/>
    <property type="match status" value="1"/>
</dbReference>
<dbReference type="InterPro" id="IPR036034">
    <property type="entry name" value="PDZ_sf"/>
</dbReference>
<evidence type="ECO:0000256" key="11">
    <source>
        <dbReference type="RuleBase" id="RU362031"/>
    </source>
</evidence>
<evidence type="ECO:0000256" key="1">
    <source>
        <dbReference type="ARBA" id="ARBA00001947"/>
    </source>
</evidence>
<protein>
    <recommendedName>
        <fullName evidence="11">Zinc metalloprotease</fullName>
        <ecNumber evidence="11">3.4.24.-</ecNumber>
    </recommendedName>
</protein>
<evidence type="ECO:0000256" key="2">
    <source>
        <dbReference type="ARBA" id="ARBA00004141"/>
    </source>
</evidence>
<sequence>MTSILAFFILICVLVFVHEYGHFWAARKCGVKVLRFSIGFGKVLWRKKDKQGTEFAFSLIPLGGYVQMHNGEPEHNLPESQSLQSKTVLQRAFIVLAGPVANFLFAIVAYWAVFIAGVPTLKPVVGSVIPDTIAAQAQLEPEFEIKTVDGRSVQDWEDATLALLGKIGENHVLIEGNHIDENISHQFSLDLSQWNVDGNKENPLTTLGIRPKGAEVEPIVKSVVENSVSAKAGILAGDKIISVNNKPFEWRYLLEQVQTGQIVHLNIERAGQRLDFQLQPEKSEKEGRYLIGLVPTYQPLADKYRAELKYDMLTAFSKSIEKVGSLTYTILQFIGNLITGDLSLSNMGGPISMAKGAGATAEIGWIYYLSFMALISVNLGVMNLFPILPLDGGQLLLLGGEAIRGKLLSEKIHLRFQQLGIAFVLGLMLFALFNDLIHF</sequence>
<feature type="transmembrane region" description="Helical" evidence="11">
    <location>
        <begin position="326"/>
        <end position="344"/>
    </location>
</feature>
<evidence type="ECO:0000256" key="3">
    <source>
        <dbReference type="ARBA" id="ARBA00007931"/>
    </source>
</evidence>
<comment type="subcellular location">
    <subcellularLocation>
        <location evidence="2">Membrane</location>
        <topology evidence="2">Multi-pass membrane protein</topology>
    </subcellularLocation>
</comment>
<comment type="cofactor">
    <cofactor evidence="1 11">
        <name>Zn(2+)</name>
        <dbReference type="ChEBI" id="CHEBI:29105"/>
    </cofactor>
</comment>
<dbReference type="Proteomes" id="UP000248689">
    <property type="component" value="Unassembled WGS sequence"/>
</dbReference>
<feature type="domain" description="PDZ" evidence="12">
    <location>
        <begin position="195"/>
        <end position="249"/>
    </location>
</feature>
<evidence type="ECO:0000313" key="14">
    <source>
        <dbReference type="Proteomes" id="UP000248689"/>
    </source>
</evidence>
<reference evidence="14" key="1">
    <citation type="submission" date="2018-02" db="EMBL/GenBank/DDBJ databases">
        <title>Glaesserella australis sp. nov., isolated from the lungs of pigs.</title>
        <authorList>
            <person name="Turni C."/>
            <person name="Christensen H."/>
        </authorList>
    </citation>
    <scope>NUCLEOTIDE SEQUENCE [LARGE SCALE GENOMIC DNA]</scope>
    <source>
        <strain evidence="14">HS4635</strain>
    </source>
</reference>
<feature type="transmembrane region" description="Helical" evidence="11">
    <location>
        <begin position="6"/>
        <end position="25"/>
    </location>
</feature>
<evidence type="ECO:0000256" key="4">
    <source>
        <dbReference type="ARBA" id="ARBA00022670"/>
    </source>
</evidence>
<evidence type="ECO:0000256" key="7">
    <source>
        <dbReference type="ARBA" id="ARBA00022833"/>
    </source>
</evidence>
<keyword evidence="5 11" id="KW-0812">Transmembrane</keyword>
<dbReference type="Pfam" id="PF02163">
    <property type="entry name" value="Peptidase_M50"/>
    <property type="match status" value="1"/>
</dbReference>
<dbReference type="InterPro" id="IPR008915">
    <property type="entry name" value="Peptidase_M50"/>
</dbReference>
<dbReference type="SMART" id="SM00228">
    <property type="entry name" value="PDZ"/>
    <property type="match status" value="2"/>
</dbReference>
<dbReference type="SUPFAM" id="SSF50156">
    <property type="entry name" value="PDZ domain-like"/>
    <property type="match status" value="2"/>
</dbReference>
<evidence type="ECO:0000313" key="13">
    <source>
        <dbReference type="EMBL" id="RAL18636.1"/>
    </source>
</evidence>
<dbReference type="GO" id="GO:0016020">
    <property type="term" value="C:membrane"/>
    <property type="evidence" value="ECO:0007669"/>
    <property type="project" value="UniProtKB-SubCell"/>
</dbReference>
<keyword evidence="7 11" id="KW-0862">Zinc</keyword>
<proteinExistence type="inferred from homology"/>
<dbReference type="GO" id="GO:0006508">
    <property type="term" value="P:proteolysis"/>
    <property type="evidence" value="ECO:0007669"/>
    <property type="project" value="UniProtKB-KW"/>
</dbReference>
<dbReference type="GO" id="GO:0046872">
    <property type="term" value="F:metal ion binding"/>
    <property type="evidence" value="ECO:0007669"/>
    <property type="project" value="UniProtKB-KW"/>
</dbReference>
<evidence type="ECO:0000256" key="10">
    <source>
        <dbReference type="ARBA" id="ARBA00023136"/>
    </source>
</evidence>
<evidence type="ECO:0000256" key="8">
    <source>
        <dbReference type="ARBA" id="ARBA00022989"/>
    </source>
</evidence>
<dbReference type="CDD" id="cd06163">
    <property type="entry name" value="S2P-M50_PDZ_RseP-like"/>
    <property type="match status" value="1"/>
</dbReference>
<dbReference type="NCBIfam" id="TIGR00054">
    <property type="entry name" value="RIP metalloprotease RseP"/>
    <property type="match status" value="1"/>
</dbReference>
<comment type="caution">
    <text evidence="13">The sequence shown here is derived from an EMBL/GenBank/DDBJ whole genome shotgun (WGS) entry which is preliminary data.</text>
</comment>
<dbReference type="PANTHER" id="PTHR42837:SF2">
    <property type="entry name" value="MEMBRANE METALLOPROTEASE ARASP2, CHLOROPLASTIC-RELATED"/>
    <property type="match status" value="1"/>
</dbReference>
<dbReference type="GO" id="GO:0004222">
    <property type="term" value="F:metalloendopeptidase activity"/>
    <property type="evidence" value="ECO:0007669"/>
    <property type="project" value="InterPro"/>
</dbReference>
<dbReference type="OrthoDB" id="9782003at2"/>
<evidence type="ECO:0000256" key="9">
    <source>
        <dbReference type="ARBA" id="ARBA00023049"/>
    </source>
</evidence>
<organism evidence="13 14">
    <name type="scientific">Glaesserella australis</name>
    <dbReference type="NCBI Taxonomy" id="2094024"/>
    <lineage>
        <taxon>Bacteria</taxon>
        <taxon>Pseudomonadati</taxon>
        <taxon>Pseudomonadota</taxon>
        <taxon>Gammaproteobacteria</taxon>
        <taxon>Pasteurellales</taxon>
        <taxon>Pasteurellaceae</taxon>
        <taxon>Glaesserella</taxon>
    </lineage>
</organism>
<dbReference type="EMBL" id="PTPX01000014">
    <property type="protein sequence ID" value="RAL18636.1"/>
    <property type="molecule type" value="Genomic_DNA"/>
</dbReference>
<dbReference type="InterPro" id="IPR041489">
    <property type="entry name" value="PDZ_6"/>
</dbReference>